<proteinExistence type="predicted"/>
<evidence type="ECO:0000313" key="2">
    <source>
        <dbReference type="Proteomes" id="UP000321570"/>
    </source>
</evidence>
<gene>
    <name evidence="1" type="ORF">WMSIL1_LOCUS1108</name>
</gene>
<sequence>MIDRAIEMERNRRNRIRQNLETIDISHRIRRIKAHRRKRLEYEVFSSIYSGCDGCIDLEAEEDRLHRTLIKLNMNSTSSSKPSIYKRSIGNSHSSELLTSDFILLPSGSQENRRNINCNDADHKSLDN</sequence>
<name>A0A564XYA2_HYMDI</name>
<evidence type="ECO:0000313" key="1">
    <source>
        <dbReference type="EMBL" id="VUZ39960.1"/>
    </source>
</evidence>
<keyword evidence="2" id="KW-1185">Reference proteome</keyword>
<dbReference type="AlphaFoldDB" id="A0A564XYA2"/>
<protein>
    <submittedName>
        <fullName evidence="1">Uncharacterized protein</fullName>
    </submittedName>
</protein>
<dbReference type="Proteomes" id="UP000321570">
    <property type="component" value="Unassembled WGS sequence"/>
</dbReference>
<reference evidence="1 2" key="1">
    <citation type="submission" date="2019-07" db="EMBL/GenBank/DDBJ databases">
        <authorList>
            <person name="Jastrzebski P J."/>
            <person name="Paukszto L."/>
            <person name="Jastrzebski P J."/>
        </authorList>
    </citation>
    <scope>NUCLEOTIDE SEQUENCE [LARGE SCALE GENOMIC DNA]</scope>
    <source>
        <strain evidence="1 2">WMS-il1</strain>
    </source>
</reference>
<dbReference type="EMBL" id="CABIJS010000022">
    <property type="protein sequence ID" value="VUZ39960.1"/>
    <property type="molecule type" value="Genomic_DNA"/>
</dbReference>
<organism evidence="1 2">
    <name type="scientific">Hymenolepis diminuta</name>
    <name type="common">Rat tapeworm</name>
    <dbReference type="NCBI Taxonomy" id="6216"/>
    <lineage>
        <taxon>Eukaryota</taxon>
        <taxon>Metazoa</taxon>
        <taxon>Spiralia</taxon>
        <taxon>Lophotrochozoa</taxon>
        <taxon>Platyhelminthes</taxon>
        <taxon>Cestoda</taxon>
        <taxon>Eucestoda</taxon>
        <taxon>Cyclophyllidea</taxon>
        <taxon>Hymenolepididae</taxon>
        <taxon>Hymenolepis</taxon>
    </lineage>
</organism>
<accession>A0A564XYA2</accession>